<gene>
    <name evidence="8" type="ORF">G4Y79_10300</name>
</gene>
<evidence type="ECO:0000256" key="1">
    <source>
        <dbReference type="ARBA" id="ARBA00010641"/>
    </source>
</evidence>
<evidence type="ECO:0000313" key="9">
    <source>
        <dbReference type="Proteomes" id="UP000594468"/>
    </source>
</evidence>
<dbReference type="InterPro" id="IPR039425">
    <property type="entry name" value="RNA_pol_sigma-70-like"/>
</dbReference>
<dbReference type="CDD" id="cd06171">
    <property type="entry name" value="Sigma70_r4"/>
    <property type="match status" value="1"/>
</dbReference>
<dbReference type="InterPro" id="IPR014284">
    <property type="entry name" value="RNA_pol_sigma-70_dom"/>
</dbReference>
<dbReference type="EMBL" id="CP062983">
    <property type="protein sequence ID" value="QPC84744.1"/>
    <property type="molecule type" value="Genomic_DNA"/>
</dbReference>
<dbReference type="AlphaFoldDB" id="A0A7S8ED47"/>
<proteinExistence type="inferred from homology"/>
<accession>A0A7S8ED47</accession>
<dbReference type="NCBIfam" id="TIGR02937">
    <property type="entry name" value="sigma70-ECF"/>
    <property type="match status" value="1"/>
</dbReference>
<evidence type="ECO:0000259" key="6">
    <source>
        <dbReference type="Pfam" id="PF04542"/>
    </source>
</evidence>
<dbReference type="PANTHER" id="PTHR43133:SF57">
    <property type="entry name" value="RNA POLYMERASE SIGMA-70 FACTOR"/>
    <property type="match status" value="1"/>
</dbReference>
<dbReference type="InterPro" id="IPR013325">
    <property type="entry name" value="RNA_pol_sigma_r2"/>
</dbReference>
<dbReference type="Pfam" id="PF08281">
    <property type="entry name" value="Sigma70_r4_2"/>
    <property type="match status" value="1"/>
</dbReference>
<dbReference type="Gene3D" id="1.10.1740.10">
    <property type="match status" value="1"/>
</dbReference>
<dbReference type="Gene3D" id="1.10.10.10">
    <property type="entry name" value="Winged helix-like DNA-binding domain superfamily/Winged helix DNA-binding domain"/>
    <property type="match status" value="1"/>
</dbReference>
<feature type="domain" description="RNA polymerase sigma factor 70 region 4 type 2" evidence="7">
    <location>
        <begin position="132"/>
        <end position="183"/>
    </location>
</feature>
<dbReference type="PANTHER" id="PTHR43133">
    <property type="entry name" value="RNA POLYMERASE ECF-TYPE SIGMA FACTO"/>
    <property type="match status" value="1"/>
</dbReference>
<dbReference type="GO" id="GO:0003677">
    <property type="term" value="F:DNA binding"/>
    <property type="evidence" value="ECO:0007669"/>
    <property type="project" value="InterPro"/>
</dbReference>
<organism evidence="8 9">
    <name type="scientific">Phototrophicus methaneseepsis</name>
    <dbReference type="NCBI Taxonomy" id="2710758"/>
    <lineage>
        <taxon>Bacteria</taxon>
        <taxon>Bacillati</taxon>
        <taxon>Chloroflexota</taxon>
        <taxon>Candidatus Thermofontia</taxon>
        <taxon>Phototrophicales</taxon>
        <taxon>Phototrophicaceae</taxon>
        <taxon>Phototrophicus</taxon>
    </lineage>
</organism>
<dbReference type="Pfam" id="PF04542">
    <property type="entry name" value="Sigma70_r2"/>
    <property type="match status" value="1"/>
</dbReference>
<dbReference type="InterPro" id="IPR007627">
    <property type="entry name" value="RNA_pol_sigma70_r2"/>
</dbReference>
<dbReference type="SUPFAM" id="SSF88946">
    <property type="entry name" value="Sigma2 domain of RNA polymerase sigma factors"/>
    <property type="match status" value="1"/>
</dbReference>
<dbReference type="GO" id="GO:0006352">
    <property type="term" value="P:DNA-templated transcription initiation"/>
    <property type="evidence" value="ECO:0007669"/>
    <property type="project" value="InterPro"/>
</dbReference>
<sequence length="211" mass="24362">MGLFSRKSKPLSKYSDNELIELAKDDREAFGELYERYMPKIYNYIYYRTGNQQDAEDLTARVFYRAMGHIENYVDKGVPFQAWLYRIAHNLVANFHRDQGRRKIIPLDDYVAHTLRSDAPDKQAEASEEQAALMAAIGRLPAERQQLLILKFIQQKSNAEIGEIMNRTEGAIKSLYHRTLLALRDEMQMQEMNSQLNDPAVGKTADKRGKG</sequence>
<evidence type="ECO:0000256" key="2">
    <source>
        <dbReference type="ARBA" id="ARBA00023015"/>
    </source>
</evidence>
<dbReference type="KEGG" id="pmet:G4Y79_10300"/>
<evidence type="ECO:0000256" key="3">
    <source>
        <dbReference type="ARBA" id="ARBA00023082"/>
    </source>
</evidence>
<dbReference type="Proteomes" id="UP000594468">
    <property type="component" value="Chromosome"/>
</dbReference>
<feature type="region of interest" description="Disordered" evidence="5">
    <location>
        <begin position="192"/>
        <end position="211"/>
    </location>
</feature>
<keyword evidence="9" id="KW-1185">Reference proteome</keyword>
<dbReference type="InterPro" id="IPR036388">
    <property type="entry name" value="WH-like_DNA-bd_sf"/>
</dbReference>
<evidence type="ECO:0000313" key="8">
    <source>
        <dbReference type="EMBL" id="QPC84744.1"/>
    </source>
</evidence>
<dbReference type="SUPFAM" id="SSF88659">
    <property type="entry name" value="Sigma3 and sigma4 domains of RNA polymerase sigma factors"/>
    <property type="match status" value="1"/>
</dbReference>
<keyword evidence="2" id="KW-0805">Transcription regulation</keyword>
<comment type="similarity">
    <text evidence="1">Belongs to the sigma-70 factor family. ECF subfamily.</text>
</comment>
<evidence type="ECO:0000256" key="4">
    <source>
        <dbReference type="ARBA" id="ARBA00023163"/>
    </source>
</evidence>
<protein>
    <submittedName>
        <fullName evidence="8">Sigma-70 family RNA polymerase sigma factor</fullName>
    </submittedName>
</protein>
<reference evidence="8 9" key="1">
    <citation type="submission" date="2020-02" db="EMBL/GenBank/DDBJ databases">
        <authorList>
            <person name="Zheng R.K."/>
            <person name="Sun C.M."/>
        </authorList>
    </citation>
    <scope>NUCLEOTIDE SEQUENCE [LARGE SCALE GENOMIC DNA]</scope>
    <source>
        <strain evidence="9">rifampicinis</strain>
    </source>
</reference>
<dbReference type="GO" id="GO:0016987">
    <property type="term" value="F:sigma factor activity"/>
    <property type="evidence" value="ECO:0007669"/>
    <property type="project" value="UniProtKB-KW"/>
</dbReference>
<dbReference type="RefSeq" id="WP_195172807.1">
    <property type="nucleotide sequence ID" value="NZ_CP062983.1"/>
</dbReference>
<keyword evidence="4" id="KW-0804">Transcription</keyword>
<dbReference type="InterPro" id="IPR013324">
    <property type="entry name" value="RNA_pol_sigma_r3/r4-like"/>
</dbReference>
<evidence type="ECO:0000259" key="7">
    <source>
        <dbReference type="Pfam" id="PF08281"/>
    </source>
</evidence>
<keyword evidence="3" id="KW-0731">Sigma factor</keyword>
<dbReference type="InterPro" id="IPR013249">
    <property type="entry name" value="RNA_pol_sigma70_r4_t2"/>
</dbReference>
<name>A0A7S8ED47_9CHLR</name>
<feature type="domain" description="RNA polymerase sigma-70 region 2" evidence="6">
    <location>
        <begin position="33"/>
        <end position="102"/>
    </location>
</feature>
<evidence type="ECO:0000256" key="5">
    <source>
        <dbReference type="SAM" id="MobiDB-lite"/>
    </source>
</evidence>